<accession>M4QEI7</accession>
<dbReference type="GO" id="GO:0003735">
    <property type="term" value="F:structural constituent of ribosome"/>
    <property type="evidence" value="ECO:0007669"/>
    <property type="project" value="InterPro"/>
</dbReference>
<dbReference type="Pfam" id="PF00338">
    <property type="entry name" value="Ribosomal_S10"/>
    <property type="match status" value="1"/>
</dbReference>
<evidence type="ECO:0000313" key="5">
    <source>
        <dbReference type="EMBL" id="AGH24505.1"/>
    </source>
</evidence>
<protein>
    <submittedName>
        <fullName evidence="5">Ribosomal protein S10</fullName>
    </submittedName>
</protein>
<dbReference type="SUPFAM" id="SSF54999">
    <property type="entry name" value="Ribosomal protein S10"/>
    <property type="match status" value="1"/>
</dbReference>
<proteinExistence type="inferred from homology"/>
<keyword evidence="5" id="KW-0496">Mitochondrion</keyword>
<dbReference type="GO" id="GO:0005840">
    <property type="term" value="C:ribosome"/>
    <property type="evidence" value="ECO:0007669"/>
    <property type="project" value="UniProtKB-KW"/>
</dbReference>
<evidence type="ECO:0000256" key="3">
    <source>
        <dbReference type="ARBA" id="ARBA00023274"/>
    </source>
</evidence>
<feature type="domain" description="Small ribosomal subunit protein uS10" evidence="4">
    <location>
        <begin position="8"/>
        <end position="108"/>
    </location>
</feature>
<dbReference type="InterPro" id="IPR001848">
    <property type="entry name" value="Ribosomal_uS10"/>
</dbReference>
<dbReference type="Gene3D" id="3.30.70.600">
    <property type="entry name" value="Ribosomal protein S10 domain"/>
    <property type="match status" value="1"/>
</dbReference>
<dbReference type="SMART" id="SM01403">
    <property type="entry name" value="Ribosomal_S10"/>
    <property type="match status" value="1"/>
</dbReference>
<dbReference type="GeneID" id="15333298"/>
<keyword evidence="3" id="KW-0687">Ribonucleoprotein</keyword>
<dbReference type="PRINTS" id="PR00971">
    <property type="entry name" value="RIBOSOMALS10"/>
</dbReference>
<organism evidence="5">
    <name type="scientific">Seculamonas ecuadoriensis</name>
    <name type="common">Flagellate</name>
    <dbReference type="NCBI Taxonomy" id="221724"/>
    <lineage>
        <taxon>Eukaryota</taxon>
        <taxon>Discoba</taxon>
        <taxon>Jakobida</taxon>
        <taxon>Histionina</taxon>
        <taxon>Seculamonas</taxon>
    </lineage>
</organism>
<reference evidence="5" key="1">
    <citation type="journal article" date="2003" name="Mol. Biol. Evol.">
        <title>Structure of the bc1 complex from Seculamonas ecuadoriensis, a jakobid flagellate with an ancestral mitochondrial genome.</title>
        <authorList>
            <person name="Marx S."/>
            <person name="Baumgartner M."/>
            <person name="Kannan S."/>
            <person name="Braun H.P."/>
            <person name="Lang B.F."/>
            <person name="Burger G."/>
        </authorList>
    </citation>
    <scope>NUCLEOTIDE SEQUENCE</scope>
    <source>
        <strain evidence="5">ATCC 50688</strain>
    </source>
</reference>
<reference evidence="5" key="2">
    <citation type="journal article" date="2004" name="RNA">
        <title>Mitochondrial 3' tRNA editing in the jakobid Seculamonas ecuadoriensis: a novel mechanism and implications for tRNA processing.</title>
        <authorList>
            <person name="Leigh J."/>
            <person name="Lang B.F."/>
        </authorList>
    </citation>
    <scope>NUCLEOTIDE SEQUENCE</scope>
    <source>
        <strain evidence="5">ATCC 50688</strain>
    </source>
</reference>
<name>M4QEI7_SECEC</name>
<sequence length="117" mass="13847">MKKINSCIIHLQSFDSLRLQLTCNTLIEMAQKVKLTYRAPIKLPTHKSRITVLRSPHIDKKSREQFQIGTHKRVLYIENKSAHPNAVNDFIDSIRQHLYWFGIDIKIEYKYNLNINI</sequence>
<dbReference type="NCBIfam" id="TIGR01049">
    <property type="entry name" value="rpsJ_bact"/>
    <property type="match status" value="1"/>
</dbReference>
<dbReference type="GO" id="GO:0006412">
    <property type="term" value="P:translation"/>
    <property type="evidence" value="ECO:0007669"/>
    <property type="project" value="InterPro"/>
</dbReference>
<geneLocation type="mitochondrion" evidence="5"/>
<dbReference type="AlphaFoldDB" id="M4QEI7"/>
<dbReference type="GO" id="GO:1990904">
    <property type="term" value="C:ribonucleoprotein complex"/>
    <property type="evidence" value="ECO:0007669"/>
    <property type="project" value="UniProtKB-KW"/>
</dbReference>
<reference evidence="5" key="4">
    <citation type="journal article" date="2013" name="Genome Biol. Evol.">
        <title>Strikingly bacteria-like and gene-rich mitochondrial genomes throughout jakobid protists.</title>
        <authorList>
            <person name="Burger G."/>
            <person name="Gray M.W."/>
            <person name="Forget L."/>
            <person name="Lang B.F."/>
        </authorList>
    </citation>
    <scope>NUCLEOTIDE SEQUENCE</scope>
    <source>
        <strain evidence="5">ATCC 50688</strain>
    </source>
</reference>
<dbReference type="EMBL" id="KC353359">
    <property type="protein sequence ID" value="AGH24505.1"/>
    <property type="molecule type" value="Genomic_DNA"/>
</dbReference>
<evidence type="ECO:0000259" key="4">
    <source>
        <dbReference type="SMART" id="SM01403"/>
    </source>
</evidence>
<dbReference type="InterPro" id="IPR036838">
    <property type="entry name" value="Ribosomal_uS10_dom_sf"/>
</dbReference>
<keyword evidence="2 5" id="KW-0689">Ribosomal protein</keyword>
<dbReference type="HAMAP" id="MF_00508">
    <property type="entry name" value="Ribosomal_uS10"/>
    <property type="match status" value="1"/>
</dbReference>
<gene>
    <name evidence="5" type="primary">rps10</name>
</gene>
<evidence type="ECO:0000256" key="2">
    <source>
        <dbReference type="ARBA" id="ARBA00022980"/>
    </source>
</evidence>
<dbReference type="InterPro" id="IPR027486">
    <property type="entry name" value="Ribosomal_uS10_dom"/>
</dbReference>
<reference evidence="5" key="3">
    <citation type="journal article" date="2006" name="RNA">
        <title>Hybrid E. coli--Mitochondrial ribonuclease P RNAs are catalytically active.</title>
        <authorList>
            <person name="Seif E."/>
            <person name="Cadieux A."/>
            <person name="Lang B.F."/>
        </authorList>
    </citation>
    <scope>NUCLEOTIDE SEQUENCE</scope>
    <source>
        <strain evidence="5">ATCC 50688</strain>
    </source>
</reference>
<comment type="similarity">
    <text evidence="1">Belongs to the universal ribosomal protein uS10 family.</text>
</comment>
<evidence type="ECO:0000256" key="1">
    <source>
        <dbReference type="ARBA" id="ARBA00007102"/>
    </source>
</evidence>
<dbReference type="PANTHER" id="PTHR11700">
    <property type="entry name" value="30S RIBOSOMAL PROTEIN S10 FAMILY MEMBER"/>
    <property type="match status" value="1"/>
</dbReference>
<dbReference type="RefSeq" id="YP_007890810.1">
    <property type="nucleotide sequence ID" value="NC_021128.1"/>
</dbReference>